<evidence type="ECO:0000313" key="10">
    <source>
        <dbReference type="Proteomes" id="UP001157167"/>
    </source>
</evidence>
<evidence type="ECO:0000256" key="1">
    <source>
        <dbReference type="ARBA" id="ARBA00004141"/>
    </source>
</evidence>
<keyword evidence="3 7" id="KW-0812">Transmembrane</keyword>
<sequence>MMDAALSLPQLGLSLVAGSLTTLSPCVFPVLPLVVGGAMQANRLAPLAMGAGMAASFAAIGLVVGALGPALGIDPDSVRTFGAVLLIAFALVMLVPALGARFSQLLLPVASSANAASNRLDGGSLGGALLLGGVLGLVWSPCSGPLLASALTLVASEGGAGRGALILGVFGLGAATPLVAVAYASRASLARARGWVLARGDGMKKAFGVLIGLAGIAILTGADKWLEARVIDVLPEGWLRLTTLF</sequence>
<evidence type="ECO:0000256" key="7">
    <source>
        <dbReference type="SAM" id="Phobius"/>
    </source>
</evidence>
<protein>
    <submittedName>
        <fullName evidence="9">Cytochrome C biogenesis protein CcdA</fullName>
    </submittedName>
</protein>
<dbReference type="Pfam" id="PF02683">
    <property type="entry name" value="DsbD_TM"/>
    <property type="match status" value="1"/>
</dbReference>
<comment type="subcellular location">
    <subcellularLocation>
        <location evidence="1">Membrane</location>
        <topology evidence="1">Multi-pass membrane protein</topology>
    </subcellularLocation>
</comment>
<name>A0ABQ6FDT4_9RHOO</name>
<feature type="domain" description="Cytochrome C biogenesis protein transmembrane" evidence="8">
    <location>
        <begin position="12"/>
        <end position="211"/>
    </location>
</feature>
<feature type="transmembrane region" description="Helical" evidence="7">
    <location>
        <begin position="160"/>
        <end position="185"/>
    </location>
</feature>
<proteinExistence type="inferred from homology"/>
<keyword evidence="10" id="KW-1185">Reference proteome</keyword>
<evidence type="ECO:0000256" key="5">
    <source>
        <dbReference type="ARBA" id="ARBA00022989"/>
    </source>
</evidence>
<feature type="transmembrane region" description="Helical" evidence="7">
    <location>
        <begin position="206"/>
        <end position="226"/>
    </location>
</feature>
<evidence type="ECO:0000256" key="4">
    <source>
        <dbReference type="ARBA" id="ARBA00022748"/>
    </source>
</evidence>
<keyword evidence="6 7" id="KW-0472">Membrane</keyword>
<dbReference type="InterPro" id="IPR003834">
    <property type="entry name" value="Cyt_c_assmbl_TM_dom"/>
</dbReference>
<feature type="transmembrane region" description="Helical" evidence="7">
    <location>
        <begin position="120"/>
        <end position="140"/>
    </location>
</feature>
<dbReference type="Proteomes" id="UP001157167">
    <property type="component" value="Unassembled WGS sequence"/>
</dbReference>
<dbReference type="PANTHER" id="PTHR31272">
    <property type="entry name" value="CYTOCHROME C-TYPE BIOGENESIS PROTEIN HI_1454-RELATED"/>
    <property type="match status" value="1"/>
</dbReference>
<evidence type="ECO:0000313" key="9">
    <source>
        <dbReference type="EMBL" id="GLT23402.1"/>
    </source>
</evidence>
<dbReference type="RefSeq" id="WP_284188608.1">
    <property type="nucleotide sequence ID" value="NZ_BSPX01000047.1"/>
</dbReference>
<accession>A0ABQ6FDT4</accession>
<organism evidence="9 10">
    <name type="scientific">Zoogloea oryzae</name>
    <dbReference type="NCBI Taxonomy" id="310767"/>
    <lineage>
        <taxon>Bacteria</taxon>
        <taxon>Pseudomonadati</taxon>
        <taxon>Pseudomonadota</taxon>
        <taxon>Betaproteobacteria</taxon>
        <taxon>Rhodocyclales</taxon>
        <taxon>Zoogloeaceae</taxon>
        <taxon>Zoogloea</taxon>
    </lineage>
</organism>
<gene>
    <name evidence="9" type="ORF">GCM10007933_28680</name>
</gene>
<keyword evidence="4" id="KW-0201">Cytochrome c-type biogenesis</keyword>
<feature type="transmembrane region" description="Helical" evidence="7">
    <location>
        <begin position="80"/>
        <end position="99"/>
    </location>
</feature>
<keyword evidence="5 7" id="KW-1133">Transmembrane helix</keyword>
<evidence type="ECO:0000259" key="8">
    <source>
        <dbReference type="Pfam" id="PF02683"/>
    </source>
</evidence>
<evidence type="ECO:0000256" key="6">
    <source>
        <dbReference type="ARBA" id="ARBA00023136"/>
    </source>
</evidence>
<dbReference type="PANTHER" id="PTHR31272:SF9">
    <property type="entry name" value="BLL1027 PROTEIN"/>
    <property type="match status" value="1"/>
</dbReference>
<reference evidence="10" key="1">
    <citation type="journal article" date="2019" name="Int. J. Syst. Evol. Microbiol.">
        <title>The Global Catalogue of Microorganisms (GCM) 10K type strain sequencing project: providing services to taxonomists for standard genome sequencing and annotation.</title>
        <authorList>
            <consortium name="The Broad Institute Genomics Platform"/>
            <consortium name="The Broad Institute Genome Sequencing Center for Infectious Disease"/>
            <person name="Wu L."/>
            <person name="Ma J."/>
        </authorList>
    </citation>
    <scope>NUCLEOTIDE SEQUENCE [LARGE SCALE GENOMIC DNA]</scope>
    <source>
        <strain evidence="10">NBRC 102407</strain>
    </source>
</reference>
<dbReference type="InterPro" id="IPR051790">
    <property type="entry name" value="Cytochrome_c-biogenesis_DsbD"/>
</dbReference>
<feature type="transmembrane region" description="Helical" evidence="7">
    <location>
        <begin position="12"/>
        <end position="35"/>
    </location>
</feature>
<evidence type="ECO:0000256" key="2">
    <source>
        <dbReference type="ARBA" id="ARBA00006143"/>
    </source>
</evidence>
<feature type="transmembrane region" description="Helical" evidence="7">
    <location>
        <begin position="47"/>
        <end position="68"/>
    </location>
</feature>
<dbReference type="EMBL" id="BSPX01000047">
    <property type="protein sequence ID" value="GLT23402.1"/>
    <property type="molecule type" value="Genomic_DNA"/>
</dbReference>
<comment type="caution">
    <text evidence="9">The sequence shown here is derived from an EMBL/GenBank/DDBJ whole genome shotgun (WGS) entry which is preliminary data.</text>
</comment>
<evidence type="ECO:0000256" key="3">
    <source>
        <dbReference type="ARBA" id="ARBA00022692"/>
    </source>
</evidence>
<comment type="similarity">
    <text evidence="2">Belongs to the DsbD family.</text>
</comment>